<evidence type="ECO:0000256" key="1">
    <source>
        <dbReference type="ARBA" id="ARBA00001933"/>
    </source>
</evidence>
<keyword evidence="3" id="KW-0456">Lyase</keyword>
<dbReference type="OrthoDB" id="9763107at2"/>
<dbReference type="PANTHER" id="PTHR48078:SF6">
    <property type="entry name" value="L-THREONINE DEHYDRATASE CATABOLIC TDCB"/>
    <property type="match status" value="1"/>
</dbReference>
<dbReference type="InterPro" id="IPR000634">
    <property type="entry name" value="Ser/Thr_deHydtase_PyrdxlP-BS"/>
</dbReference>
<sequence>MSVTTPQINPTVSRLRCSKSGQEVSIGNVRQCPGLCSCCPAPGKPLVVEYDRAHVRAAWAPSAAPSAGLFRFAAGLPVVGLAPGYAGDVGDTPVFYHPRLSEELDVEVFLKNESRNPSGSFKDRGLAMGIALGVAFGARRFCLPTQGNAGVSAAMFSARLGLPGALVYMPDGYQGSIYHQACRHFGGEVVFAGENIAGAGKVMRTALEAPLARGEYVDISTFFEPGRLEGKKTMGFEIAEAFAGNPLPDVIFYPTGGGTGLVGIWKALNELRDWGLSDPAHTRLPRLVAVQSDRCAPVVAAFEAGARDVTPVVSRRTVADGLDVPGAIMGHAMLDALRESGGVALAVADVDIESAFADFGQIGLGAGYESAATLAALREARRSGAIQAGAKVLLLLTGSHLVPLSMSSARDARRGVGS</sequence>
<dbReference type="RefSeq" id="WP_104978188.1">
    <property type="nucleotide sequence ID" value="NZ_CP012673.1"/>
</dbReference>
<dbReference type="InterPro" id="IPR001926">
    <property type="entry name" value="TrpB-like_PALP"/>
</dbReference>
<dbReference type="Gene3D" id="3.40.50.1100">
    <property type="match status" value="2"/>
</dbReference>
<feature type="domain" description="Tryptophan synthase beta chain-like PALP" evidence="4">
    <location>
        <begin position="88"/>
        <end position="398"/>
    </location>
</feature>
<dbReference type="NCBIfam" id="NF006050">
    <property type="entry name" value="PRK08197.1"/>
    <property type="match status" value="1"/>
</dbReference>
<comment type="cofactor">
    <cofactor evidence="1">
        <name>pyridoxal 5'-phosphate</name>
        <dbReference type="ChEBI" id="CHEBI:597326"/>
    </cofactor>
</comment>
<name>A0A2L0EM59_SORCE</name>
<reference evidence="5 6" key="1">
    <citation type="submission" date="2015-09" db="EMBL/GenBank/DDBJ databases">
        <title>Sorangium comparison.</title>
        <authorList>
            <person name="Zaburannyi N."/>
            <person name="Bunk B."/>
            <person name="Overmann J."/>
            <person name="Mueller R."/>
        </authorList>
    </citation>
    <scope>NUCLEOTIDE SEQUENCE [LARGE SCALE GENOMIC DNA]</scope>
    <source>
        <strain evidence="5 6">So ce26</strain>
    </source>
</reference>
<dbReference type="GO" id="GO:0009097">
    <property type="term" value="P:isoleucine biosynthetic process"/>
    <property type="evidence" value="ECO:0007669"/>
    <property type="project" value="TreeGrafter"/>
</dbReference>
<gene>
    <name evidence="5" type="ORF">SOCE26_017780</name>
</gene>
<evidence type="ECO:0000256" key="2">
    <source>
        <dbReference type="ARBA" id="ARBA00022898"/>
    </source>
</evidence>
<evidence type="ECO:0000313" key="5">
    <source>
        <dbReference type="EMBL" id="AUX40378.1"/>
    </source>
</evidence>
<dbReference type="GO" id="GO:0003941">
    <property type="term" value="F:L-serine ammonia-lyase activity"/>
    <property type="evidence" value="ECO:0007669"/>
    <property type="project" value="TreeGrafter"/>
</dbReference>
<dbReference type="GO" id="GO:0004794">
    <property type="term" value="F:threonine deaminase activity"/>
    <property type="evidence" value="ECO:0007669"/>
    <property type="project" value="TreeGrafter"/>
</dbReference>
<dbReference type="InterPro" id="IPR050147">
    <property type="entry name" value="Ser/Thr_Dehydratase"/>
</dbReference>
<dbReference type="GO" id="GO:0030170">
    <property type="term" value="F:pyridoxal phosphate binding"/>
    <property type="evidence" value="ECO:0007669"/>
    <property type="project" value="InterPro"/>
</dbReference>
<dbReference type="AlphaFoldDB" id="A0A2L0EM59"/>
<dbReference type="Pfam" id="PF00291">
    <property type="entry name" value="PALP"/>
    <property type="match status" value="1"/>
</dbReference>
<keyword evidence="2" id="KW-0663">Pyridoxal phosphate</keyword>
<accession>A0A2L0EM59</accession>
<evidence type="ECO:0000313" key="6">
    <source>
        <dbReference type="Proteomes" id="UP000238348"/>
    </source>
</evidence>
<dbReference type="GO" id="GO:0006565">
    <property type="term" value="P:L-serine catabolic process"/>
    <property type="evidence" value="ECO:0007669"/>
    <property type="project" value="TreeGrafter"/>
</dbReference>
<evidence type="ECO:0000256" key="3">
    <source>
        <dbReference type="ARBA" id="ARBA00023239"/>
    </source>
</evidence>
<protein>
    <recommendedName>
        <fullName evidence="4">Tryptophan synthase beta chain-like PALP domain-containing protein</fullName>
    </recommendedName>
</protein>
<dbReference type="Proteomes" id="UP000238348">
    <property type="component" value="Chromosome"/>
</dbReference>
<dbReference type="EMBL" id="CP012673">
    <property type="protein sequence ID" value="AUX40378.1"/>
    <property type="molecule type" value="Genomic_DNA"/>
</dbReference>
<dbReference type="GO" id="GO:0006567">
    <property type="term" value="P:L-threonine catabolic process"/>
    <property type="evidence" value="ECO:0007669"/>
    <property type="project" value="TreeGrafter"/>
</dbReference>
<dbReference type="InterPro" id="IPR036052">
    <property type="entry name" value="TrpB-like_PALP_sf"/>
</dbReference>
<dbReference type="PANTHER" id="PTHR48078">
    <property type="entry name" value="THREONINE DEHYDRATASE, MITOCHONDRIAL-RELATED"/>
    <property type="match status" value="1"/>
</dbReference>
<evidence type="ECO:0000259" key="4">
    <source>
        <dbReference type="Pfam" id="PF00291"/>
    </source>
</evidence>
<organism evidence="5 6">
    <name type="scientific">Sorangium cellulosum</name>
    <name type="common">Polyangium cellulosum</name>
    <dbReference type="NCBI Taxonomy" id="56"/>
    <lineage>
        <taxon>Bacteria</taxon>
        <taxon>Pseudomonadati</taxon>
        <taxon>Myxococcota</taxon>
        <taxon>Polyangia</taxon>
        <taxon>Polyangiales</taxon>
        <taxon>Polyangiaceae</taxon>
        <taxon>Sorangium</taxon>
    </lineage>
</organism>
<dbReference type="SUPFAM" id="SSF53686">
    <property type="entry name" value="Tryptophan synthase beta subunit-like PLP-dependent enzymes"/>
    <property type="match status" value="1"/>
</dbReference>
<proteinExistence type="predicted"/>
<dbReference type="PROSITE" id="PS00165">
    <property type="entry name" value="DEHYDRATASE_SER_THR"/>
    <property type="match status" value="1"/>
</dbReference>